<protein>
    <submittedName>
        <fullName evidence="8">Cell division protein FtsL</fullName>
    </submittedName>
</protein>
<keyword evidence="4" id="KW-0812">Transmembrane</keyword>
<evidence type="ECO:0000256" key="4">
    <source>
        <dbReference type="ARBA" id="ARBA00022692"/>
    </source>
</evidence>
<evidence type="ECO:0000256" key="6">
    <source>
        <dbReference type="ARBA" id="ARBA00023136"/>
    </source>
</evidence>
<dbReference type="EMBL" id="UOFU01000242">
    <property type="protein sequence ID" value="VAX01834.1"/>
    <property type="molecule type" value="Genomic_DNA"/>
</dbReference>
<keyword evidence="7" id="KW-0131">Cell cycle</keyword>
<evidence type="ECO:0000313" key="8">
    <source>
        <dbReference type="EMBL" id="VAX01834.1"/>
    </source>
</evidence>
<proteinExistence type="inferred from homology"/>
<accession>A0A3B1APP9</accession>
<keyword evidence="3 8" id="KW-0132">Cell division</keyword>
<dbReference type="GO" id="GO:0032153">
    <property type="term" value="C:cell division site"/>
    <property type="evidence" value="ECO:0007669"/>
    <property type="project" value="TreeGrafter"/>
</dbReference>
<evidence type="ECO:0000256" key="3">
    <source>
        <dbReference type="ARBA" id="ARBA00022618"/>
    </source>
</evidence>
<reference evidence="8" key="1">
    <citation type="submission" date="2018-06" db="EMBL/GenBank/DDBJ databases">
        <authorList>
            <person name="Zhirakovskaya E."/>
        </authorList>
    </citation>
    <scope>NUCLEOTIDE SEQUENCE</scope>
</reference>
<evidence type="ECO:0000256" key="7">
    <source>
        <dbReference type="ARBA" id="ARBA00023306"/>
    </source>
</evidence>
<keyword evidence="2" id="KW-1003">Cell membrane</keyword>
<sequence>MRTGGLLIALVLAVLASAIGVIYAKHEGRKQFVQLQALEKLRDQMNVEWGQLQLEQGTWATHSRVERVARKRLGMKMPDAESVVILRNE</sequence>
<dbReference type="PANTHER" id="PTHR37479:SF1">
    <property type="entry name" value="CELL DIVISION PROTEIN FTSL"/>
    <property type="match status" value="1"/>
</dbReference>
<dbReference type="InterPro" id="IPR011922">
    <property type="entry name" value="Cell_div_FtsL"/>
</dbReference>
<comment type="subcellular location">
    <subcellularLocation>
        <location evidence="1">Cell membrane</location>
        <topology evidence="1">Single-pass type II membrane protein</topology>
    </subcellularLocation>
</comment>
<dbReference type="AlphaFoldDB" id="A0A3B1APP9"/>
<dbReference type="NCBIfam" id="TIGR02209">
    <property type="entry name" value="ftsL_broad"/>
    <property type="match status" value="1"/>
</dbReference>
<dbReference type="PANTHER" id="PTHR37479">
    <property type="entry name" value="CELL DIVISION PROTEIN FTSL"/>
    <property type="match status" value="1"/>
</dbReference>
<dbReference type="HAMAP" id="MF_00910">
    <property type="entry name" value="FtsL"/>
    <property type="match status" value="1"/>
</dbReference>
<name>A0A3B1APP9_9ZZZZ</name>
<organism evidence="8">
    <name type="scientific">hydrothermal vent metagenome</name>
    <dbReference type="NCBI Taxonomy" id="652676"/>
    <lineage>
        <taxon>unclassified sequences</taxon>
        <taxon>metagenomes</taxon>
        <taxon>ecological metagenomes</taxon>
    </lineage>
</organism>
<keyword evidence="5" id="KW-1133">Transmembrane helix</keyword>
<gene>
    <name evidence="8" type="ORF">MNBD_GAMMA20-356</name>
</gene>
<evidence type="ECO:0000256" key="1">
    <source>
        <dbReference type="ARBA" id="ARBA00004401"/>
    </source>
</evidence>
<dbReference type="GO" id="GO:0005886">
    <property type="term" value="C:plasma membrane"/>
    <property type="evidence" value="ECO:0007669"/>
    <property type="project" value="UniProtKB-SubCell"/>
</dbReference>
<dbReference type="GO" id="GO:0043093">
    <property type="term" value="P:FtsZ-dependent cytokinesis"/>
    <property type="evidence" value="ECO:0007669"/>
    <property type="project" value="TreeGrafter"/>
</dbReference>
<evidence type="ECO:0000256" key="2">
    <source>
        <dbReference type="ARBA" id="ARBA00022475"/>
    </source>
</evidence>
<evidence type="ECO:0000256" key="5">
    <source>
        <dbReference type="ARBA" id="ARBA00022989"/>
    </source>
</evidence>
<dbReference type="Pfam" id="PF04999">
    <property type="entry name" value="FtsL"/>
    <property type="match status" value="1"/>
</dbReference>
<keyword evidence="6" id="KW-0472">Membrane</keyword>